<evidence type="ECO:0000256" key="3">
    <source>
        <dbReference type="ARBA" id="ARBA00022989"/>
    </source>
</evidence>
<dbReference type="KEGG" id="qsa:O6P43_008652"/>
<evidence type="ECO:0000256" key="1">
    <source>
        <dbReference type="ARBA" id="ARBA00004141"/>
    </source>
</evidence>
<dbReference type="InterPro" id="IPR056555">
    <property type="entry name" value="NFD4_C"/>
</dbReference>
<evidence type="ECO:0000313" key="8">
    <source>
        <dbReference type="EMBL" id="KAJ7970468.1"/>
    </source>
</evidence>
<evidence type="ECO:0000256" key="2">
    <source>
        <dbReference type="ARBA" id="ARBA00022692"/>
    </source>
</evidence>
<comment type="subcellular location">
    <subcellularLocation>
        <location evidence="1">Membrane</location>
        <topology evidence="1">Multi-pass membrane protein</topology>
    </subcellularLocation>
</comment>
<accession>A0AAD7PWJ6</accession>
<dbReference type="GO" id="GO:0016020">
    <property type="term" value="C:membrane"/>
    <property type="evidence" value="ECO:0007669"/>
    <property type="project" value="UniProtKB-SubCell"/>
</dbReference>
<feature type="transmembrane region" description="Helical" evidence="5">
    <location>
        <begin position="443"/>
        <end position="461"/>
    </location>
</feature>
<feature type="transmembrane region" description="Helical" evidence="5">
    <location>
        <begin position="418"/>
        <end position="437"/>
    </location>
</feature>
<proteinExistence type="predicted"/>
<dbReference type="EMBL" id="JARAOO010000004">
    <property type="protein sequence ID" value="KAJ7970468.1"/>
    <property type="molecule type" value="Genomic_DNA"/>
</dbReference>
<dbReference type="AlphaFoldDB" id="A0AAD7PWJ6"/>
<dbReference type="InterPro" id="IPR010658">
    <property type="entry name" value="Nodulin-like"/>
</dbReference>
<evidence type="ECO:0000256" key="4">
    <source>
        <dbReference type="ARBA" id="ARBA00023136"/>
    </source>
</evidence>
<evidence type="ECO:0000256" key="5">
    <source>
        <dbReference type="SAM" id="Phobius"/>
    </source>
</evidence>
<dbReference type="Gene3D" id="1.20.1250.20">
    <property type="entry name" value="MFS general substrate transporter like domains"/>
    <property type="match status" value="1"/>
</dbReference>
<feature type="transmembrane region" description="Helical" evidence="5">
    <location>
        <begin position="384"/>
        <end position="406"/>
    </location>
</feature>
<dbReference type="Proteomes" id="UP001163823">
    <property type="component" value="Chromosome 4"/>
</dbReference>
<feature type="transmembrane region" description="Helical" evidence="5">
    <location>
        <begin position="121"/>
        <end position="144"/>
    </location>
</feature>
<feature type="transmembrane region" description="Helical" evidence="5">
    <location>
        <begin position="187"/>
        <end position="207"/>
    </location>
</feature>
<keyword evidence="3 5" id="KW-1133">Transmembrane helix</keyword>
<name>A0AAD7PWJ6_QUISA</name>
<reference evidence="8" key="1">
    <citation type="journal article" date="2023" name="Science">
        <title>Elucidation of the pathway for biosynthesis of saponin adjuvants from the soapbark tree.</title>
        <authorList>
            <person name="Reed J."/>
            <person name="Orme A."/>
            <person name="El-Demerdash A."/>
            <person name="Owen C."/>
            <person name="Martin L.B.B."/>
            <person name="Misra R.C."/>
            <person name="Kikuchi S."/>
            <person name="Rejzek M."/>
            <person name="Martin A.C."/>
            <person name="Harkess A."/>
            <person name="Leebens-Mack J."/>
            <person name="Louveau T."/>
            <person name="Stephenson M.J."/>
            <person name="Osbourn A."/>
        </authorList>
    </citation>
    <scope>NUCLEOTIDE SEQUENCE</scope>
    <source>
        <strain evidence="8">S10</strain>
    </source>
</reference>
<feature type="domain" description="Nodulin-like" evidence="6">
    <location>
        <begin position="26"/>
        <end position="273"/>
    </location>
</feature>
<keyword evidence="2 5" id="KW-0812">Transmembrane</keyword>
<dbReference type="PANTHER" id="PTHR21576:SF92">
    <property type="entry name" value="MFS TRANSPORTER"/>
    <property type="match status" value="1"/>
</dbReference>
<protein>
    <submittedName>
        <fullName evidence="8">Protein NUCLEAR FUSION DEFECTIVE 4-like</fullName>
    </submittedName>
</protein>
<feature type="transmembrane region" description="Helical" evidence="5">
    <location>
        <begin position="219"/>
        <end position="242"/>
    </location>
</feature>
<dbReference type="SUPFAM" id="SSF103473">
    <property type="entry name" value="MFS general substrate transporter"/>
    <property type="match status" value="1"/>
</dbReference>
<feature type="transmembrane region" description="Helical" evidence="5">
    <location>
        <begin position="91"/>
        <end position="109"/>
    </location>
</feature>
<evidence type="ECO:0000259" key="7">
    <source>
        <dbReference type="Pfam" id="PF23262"/>
    </source>
</evidence>
<feature type="transmembrane region" description="Helical" evidence="5">
    <location>
        <begin position="340"/>
        <end position="364"/>
    </location>
</feature>
<sequence>MSGNGRGGGLGLDGIKSFTLQVINGRWFMLLSSFLVLSVSGASYMFGLYSREIKSVLGYDQTTLNLLSFFKDLGSNIGILYGLINEVTPPCVVLSIGGALNFFGYFMVWLAVTKKIAKSQIWSMCLYIFIGANSHCSINTGAIVTSVNNFPGILRGVVIGLLTGYLGLSGAIITQLYYAFYGNDSKSLILLMAWLPTATSFAFLPFIRKHKATQQPNEAKVFYNFVYMSLGLAAFLLIIIIIQKSSVHFKQTAYYGSTAAMLFLLILPLGVVIVEEFKNCKIRKKDFNSGDPPQPLKILTEKYNQEKSETLPLAEQTVQEQVSCWQSLFKPPNRGEDYTIFQAIFSIDMLVLFLSTICGLGGTVTVVNNLGQIGTSLGYPAHRLTTFVSLTSIWIYFGKIVIGLASEVIITKFKFPRPLMLTSILILSCIGHLLIAFNVTNGLYAASIIIGFCFGANWPLLLTIISELFGLKYYSTLYTIGGMASPIGSYLLNVRLTGHLYDKEAKKQMAALGLTRKPGEELNCNGTECFKLSFIIITAVTIFGALVSLILVFRTRKFYRSDIYMKFKEEARTCDTEMGMTQKVGQSEARGG</sequence>
<dbReference type="Pfam" id="PF06813">
    <property type="entry name" value="Nodulin-like"/>
    <property type="match status" value="1"/>
</dbReference>
<evidence type="ECO:0000259" key="6">
    <source>
        <dbReference type="Pfam" id="PF06813"/>
    </source>
</evidence>
<dbReference type="PANTHER" id="PTHR21576">
    <property type="entry name" value="UNCHARACTERIZED NODULIN-LIKE PROTEIN"/>
    <property type="match status" value="1"/>
</dbReference>
<feature type="transmembrane region" description="Helical" evidence="5">
    <location>
        <begin position="156"/>
        <end position="181"/>
    </location>
</feature>
<dbReference type="Pfam" id="PF23262">
    <property type="entry name" value="NFD4_C"/>
    <property type="match status" value="1"/>
</dbReference>
<feature type="transmembrane region" description="Helical" evidence="5">
    <location>
        <begin position="254"/>
        <end position="274"/>
    </location>
</feature>
<feature type="transmembrane region" description="Helical" evidence="5">
    <location>
        <begin position="27"/>
        <end position="46"/>
    </location>
</feature>
<feature type="transmembrane region" description="Helical" evidence="5">
    <location>
        <begin position="532"/>
        <end position="553"/>
    </location>
</feature>
<evidence type="ECO:0000313" key="9">
    <source>
        <dbReference type="Proteomes" id="UP001163823"/>
    </source>
</evidence>
<comment type="caution">
    <text evidence="8">The sequence shown here is derived from an EMBL/GenBank/DDBJ whole genome shotgun (WGS) entry which is preliminary data.</text>
</comment>
<gene>
    <name evidence="8" type="ORF">O6P43_008652</name>
</gene>
<keyword evidence="9" id="KW-1185">Reference proteome</keyword>
<keyword evidence="4 5" id="KW-0472">Membrane</keyword>
<dbReference type="InterPro" id="IPR036259">
    <property type="entry name" value="MFS_trans_sf"/>
</dbReference>
<feature type="domain" description="NFD4 C-terminal" evidence="7">
    <location>
        <begin position="359"/>
        <end position="559"/>
    </location>
</feature>
<dbReference type="CDD" id="cd17354">
    <property type="entry name" value="MFS_Mch1p_like"/>
    <property type="match status" value="1"/>
</dbReference>
<feature type="transmembrane region" description="Helical" evidence="5">
    <location>
        <begin position="473"/>
        <end position="492"/>
    </location>
</feature>
<organism evidence="8 9">
    <name type="scientific">Quillaja saponaria</name>
    <name type="common">Soap bark tree</name>
    <dbReference type="NCBI Taxonomy" id="32244"/>
    <lineage>
        <taxon>Eukaryota</taxon>
        <taxon>Viridiplantae</taxon>
        <taxon>Streptophyta</taxon>
        <taxon>Embryophyta</taxon>
        <taxon>Tracheophyta</taxon>
        <taxon>Spermatophyta</taxon>
        <taxon>Magnoliopsida</taxon>
        <taxon>eudicotyledons</taxon>
        <taxon>Gunneridae</taxon>
        <taxon>Pentapetalae</taxon>
        <taxon>rosids</taxon>
        <taxon>fabids</taxon>
        <taxon>Fabales</taxon>
        <taxon>Quillajaceae</taxon>
        <taxon>Quillaja</taxon>
    </lineage>
</organism>